<gene>
    <name evidence="3" type="ORF">PILCRDRAFT_819132</name>
</gene>
<evidence type="ECO:0000313" key="3">
    <source>
        <dbReference type="EMBL" id="KIM83511.1"/>
    </source>
</evidence>
<dbReference type="EMBL" id="KN832990">
    <property type="protein sequence ID" value="KIM83511.1"/>
    <property type="molecule type" value="Genomic_DNA"/>
</dbReference>
<dbReference type="AlphaFoldDB" id="A0A0C3FYY3"/>
<dbReference type="OrthoDB" id="2322499at2759"/>
<feature type="region of interest" description="Disordered" evidence="1">
    <location>
        <begin position="1"/>
        <end position="45"/>
    </location>
</feature>
<accession>A0A0C3FYY3</accession>
<organism evidence="3 4">
    <name type="scientific">Piloderma croceum (strain F 1598)</name>
    <dbReference type="NCBI Taxonomy" id="765440"/>
    <lineage>
        <taxon>Eukaryota</taxon>
        <taxon>Fungi</taxon>
        <taxon>Dikarya</taxon>
        <taxon>Basidiomycota</taxon>
        <taxon>Agaricomycotina</taxon>
        <taxon>Agaricomycetes</taxon>
        <taxon>Agaricomycetidae</taxon>
        <taxon>Atheliales</taxon>
        <taxon>Atheliaceae</taxon>
        <taxon>Piloderma</taxon>
    </lineage>
</organism>
<dbReference type="Pfam" id="PF00646">
    <property type="entry name" value="F-box"/>
    <property type="match status" value="1"/>
</dbReference>
<dbReference type="SUPFAM" id="SSF81383">
    <property type="entry name" value="F-box domain"/>
    <property type="match status" value="1"/>
</dbReference>
<protein>
    <recommendedName>
        <fullName evidence="2">F-box domain-containing protein</fullName>
    </recommendedName>
</protein>
<evidence type="ECO:0000259" key="2">
    <source>
        <dbReference type="PROSITE" id="PS50181"/>
    </source>
</evidence>
<evidence type="ECO:0000256" key="1">
    <source>
        <dbReference type="SAM" id="MobiDB-lite"/>
    </source>
</evidence>
<dbReference type="HOGENOM" id="CLU_010790_2_0_1"/>
<reference evidence="4" key="2">
    <citation type="submission" date="2015-01" db="EMBL/GenBank/DDBJ databases">
        <title>Evolutionary Origins and Diversification of the Mycorrhizal Mutualists.</title>
        <authorList>
            <consortium name="DOE Joint Genome Institute"/>
            <consortium name="Mycorrhizal Genomics Consortium"/>
            <person name="Kohler A."/>
            <person name="Kuo A."/>
            <person name="Nagy L.G."/>
            <person name="Floudas D."/>
            <person name="Copeland A."/>
            <person name="Barry K.W."/>
            <person name="Cichocki N."/>
            <person name="Veneault-Fourrey C."/>
            <person name="LaButti K."/>
            <person name="Lindquist E.A."/>
            <person name="Lipzen A."/>
            <person name="Lundell T."/>
            <person name="Morin E."/>
            <person name="Murat C."/>
            <person name="Riley R."/>
            <person name="Ohm R."/>
            <person name="Sun H."/>
            <person name="Tunlid A."/>
            <person name="Henrissat B."/>
            <person name="Grigoriev I.V."/>
            <person name="Hibbett D.S."/>
            <person name="Martin F."/>
        </authorList>
    </citation>
    <scope>NUCLEOTIDE SEQUENCE [LARGE SCALE GENOMIC DNA]</scope>
    <source>
        <strain evidence="4">F 1598</strain>
    </source>
</reference>
<dbReference type="InterPro" id="IPR001810">
    <property type="entry name" value="F-box_dom"/>
</dbReference>
<dbReference type="InterPro" id="IPR036047">
    <property type="entry name" value="F-box-like_dom_sf"/>
</dbReference>
<dbReference type="InParanoid" id="A0A0C3FYY3"/>
<name>A0A0C3FYY3_PILCF</name>
<keyword evidence="4" id="KW-1185">Reference proteome</keyword>
<feature type="domain" description="F-box" evidence="2">
    <location>
        <begin position="51"/>
        <end position="100"/>
    </location>
</feature>
<proteinExistence type="predicted"/>
<dbReference type="STRING" id="765440.A0A0C3FYY3"/>
<dbReference type="PROSITE" id="PS50181">
    <property type="entry name" value="FBOX"/>
    <property type="match status" value="1"/>
</dbReference>
<sequence>MQAENNVVPLTVGHGSRKRTKTAGTSGQTAGRQQKDQRNKKSGIKGKTGKLAGLLELPLDVLLEIFGHLMPLDVLHLARTTKQFRCVLMHKSSLSVWMSARANVMGFPDCPPSMAEPKFANLAFDHHCHACLRPNIRTIDWALRLRFCFPCSKAKLVTFDSSNFEYSELVPSRYSRVHGGIVYHLEEGLTVQANIESINGLDDVTFEEYVRQRQALVAEYTVYAKLCEDWADAQAQSRSEELEEARESRKQAIFEKLTELGWGDEIAQIPLEDDLRWHRLVKQPTRLTDRIWKNIKVPLIEYMEQMKSKRLDRKRKAIAINVLRAYKISSLPWTEVMPEPVDFCTFPEIKAVLGLPNDAEVDESTFSDILPKFPEMFDRWRGDIRRMLIKRFNKAQIDQFSIDEAFGRKALITRQLSHASDDEVISIMALATTVFKCLNCQDSAWNVNEDPDMEDIIPACHMDDGIFPDYPLFYPKVLGHHCLTVATDSWADIPGEDNPDPSVRLDIAEDGRDRYRKPWSCRCLAVDANAGKMAKQIIQACGLDPLQATAEKMDALDPRLACLNCAIQYTNKTVSDVYSWRSALMHHDADHSKGEVTWMRLMGKAEESARDAEKLLYAMNSGKDPENVFNEPPSDVVVWLCVHCMDLPGQQAPLELHEIIDHAKIVHVVLDPQLNVDYYEDIAAPQGYWTESWPQASQIEWLS</sequence>
<feature type="compositionally biased region" description="Polar residues" evidence="1">
    <location>
        <begin position="22"/>
        <end position="32"/>
    </location>
</feature>
<reference evidence="3 4" key="1">
    <citation type="submission" date="2014-04" db="EMBL/GenBank/DDBJ databases">
        <authorList>
            <consortium name="DOE Joint Genome Institute"/>
            <person name="Kuo A."/>
            <person name="Tarkka M."/>
            <person name="Buscot F."/>
            <person name="Kohler A."/>
            <person name="Nagy L.G."/>
            <person name="Floudas D."/>
            <person name="Copeland A."/>
            <person name="Barry K.W."/>
            <person name="Cichocki N."/>
            <person name="Veneault-Fourrey C."/>
            <person name="LaButti K."/>
            <person name="Lindquist E.A."/>
            <person name="Lipzen A."/>
            <person name="Lundell T."/>
            <person name="Morin E."/>
            <person name="Murat C."/>
            <person name="Sun H."/>
            <person name="Tunlid A."/>
            <person name="Henrissat B."/>
            <person name="Grigoriev I.V."/>
            <person name="Hibbett D.S."/>
            <person name="Martin F."/>
            <person name="Nordberg H.P."/>
            <person name="Cantor M.N."/>
            <person name="Hua S.X."/>
        </authorList>
    </citation>
    <scope>NUCLEOTIDE SEQUENCE [LARGE SCALE GENOMIC DNA]</scope>
    <source>
        <strain evidence="3 4">F 1598</strain>
    </source>
</reference>
<dbReference type="Proteomes" id="UP000054166">
    <property type="component" value="Unassembled WGS sequence"/>
</dbReference>
<evidence type="ECO:0000313" key="4">
    <source>
        <dbReference type="Proteomes" id="UP000054166"/>
    </source>
</evidence>